<proteinExistence type="inferred from homology"/>
<dbReference type="SUPFAM" id="SSF53850">
    <property type="entry name" value="Periplasmic binding protein-like II"/>
    <property type="match status" value="1"/>
</dbReference>
<accession>A0A6P2C029</accession>
<evidence type="ECO:0000256" key="2">
    <source>
        <dbReference type="ARBA" id="ARBA00010742"/>
    </source>
</evidence>
<dbReference type="GO" id="GO:0042597">
    <property type="term" value="C:periplasmic space"/>
    <property type="evidence" value="ECO:0007669"/>
    <property type="project" value="UniProtKB-SubCell"/>
</dbReference>
<dbReference type="EMBL" id="RPFW01000003">
    <property type="protein sequence ID" value="TVZ04297.1"/>
    <property type="molecule type" value="Genomic_DNA"/>
</dbReference>
<dbReference type="AlphaFoldDB" id="A0A6P2C029"/>
<comment type="similarity">
    <text evidence="2">Belongs to the bacterial solute-binding protein SsuA/TauA family.</text>
</comment>
<sequence length="350" mass="37495">MIMRLVNRLRYCLVAAIPAIALAACSSGSDGVQTGPPPEVSSIIIDAVPTADAAGLYIAQDNGYFAKQGLKVTIDRINGGEYGLGDLQTGNAQLIEGNYVSFILAQAAGKFAAPNPTNPTQVEPVKPINMRLIADSSQMQAGNQALYVLPSSPYKTVRDLVKHHVKVGVNSLHNIGSVLLGSLLTANGFKVDALTQVPEILPLMPQLLDQHKIRAAWLPEPFGTEAQQEYGAIQVADFNQGSLQNFPIGTIAGTASWVQSHPNTVAAFLRAYNEGQQVADTDRAAVEAALVAHTGVTKEIAATMTLDTYPLVMDVPVMQRVADAMYEFRVLSKPFKIATMIQPEQGEIMK</sequence>
<keyword evidence="3 4" id="KW-0732">Signal</keyword>
<reference evidence="5 6" key="1">
    <citation type="submission" date="2018-11" db="EMBL/GenBank/DDBJ databases">
        <title>Trebonia kvetii gen.nov., sp.nov., a novel acidophilic actinobacterium, and proposal of the new actinobacterial family Treboniaceae fam. nov.</title>
        <authorList>
            <person name="Rapoport D."/>
            <person name="Sagova-Mareckova M."/>
            <person name="Sedlacek I."/>
            <person name="Provaznik J."/>
            <person name="Kralova S."/>
            <person name="Pavlinic D."/>
            <person name="Benes V."/>
            <person name="Kopecky J."/>
        </authorList>
    </citation>
    <scope>NUCLEOTIDE SEQUENCE [LARGE SCALE GENOMIC DNA]</scope>
    <source>
        <strain evidence="5 6">15Tr583</strain>
    </source>
</reference>
<gene>
    <name evidence="5" type="ORF">EAS64_18130</name>
</gene>
<evidence type="ECO:0000256" key="3">
    <source>
        <dbReference type="ARBA" id="ARBA00022729"/>
    </source>
</evidence>
<evidence type="ECO:0000256" key="4">
    <source>
        <dbReference type="SAM" id="SignalP"/>
    </source>
</evidence>
<dbReference type="Pfam" id="PF13379">
    <property type="entry name" value="NMT1_2"/>
    <property type="match status" value="1"/>
</dbReference>
<feature type="signal peptide" evidence="4">
    <location>
        <begin position="1"/>
        <end position="23"/>
    </location>
</feature>
<keyword evidence="6" id="KW-1185">Reference proteome</keyword>
<dbReference type="PANTHER" id="PTHR30024:SF47">
    <property type="entry name" value="TAURINE-BINDING PERIPLASMIC PROTEIN"/>
    <property type="match status" value="1"/>
</dbReference>
<evidence type="ECO:0000256" key="1">
    <source>
        <dbReference type="ARBA" id="ARBA00004418"/>
    </source>
</evidence>
<comment type="caution">
    <text evidence="5">The sequence shown here is derived from an EMBL/GenBank/DDBJ whole genome shotgun (WGS) entry which is preliminary data.</text>
</comment>
<dbReference type="PROSITE" id="PS51257">
    <property type="entry name" value="PROKAR_LIPOPROTEIN"/>
    <property type="match status" value="1"/>
</dbReference>
<dbReference type="OrthoDB" id="8892982at2"/>
<dbReference type="Proteomes" id="UP000460272">
    <property type="component" value="Unassembled WGS sequence"/>
</dbReference>
<feature type="chain" id="PRO_5027075612" evidence="4">
    <location>
        <begin position="24"/>
        <end position="350"/>
    </location>
</feature>
<evidence type="ECO:0000313" key="5">
    <source>
        <dbReference type="EMBL" id="TVZ04297.1"/>
    </source>
</evidence>
<protein>
    <submittedName>
        <fullName evidence="5">ABC transporter substrate-binding protein</fullName>
    </submittedName>
</protein>
<dbReference type="PANTHER" id="PTHR30024">
    <property type="entry name" value="ALIPHATIC SULFONATES-BINDING PROTEIN-RELATED"/>
    <property type="match status" value="1"/>
</dbReference>
<dbReference type="Gene3D" id="3.40.190.10">
    <property type="entry name" value="Periplasmic binding protein-like II"/>
    <property type="match status" value="2"/>
</dbReference>
<evidence type="ECO:0000313" key="6">
    <source>
        <dbReference type="Proteomes" id="UP000460272"/>
    </source>
</evidence>
<organism evidence="5 6">
    <name type="scientific">Trebonia kvetii</name>
    <dbReference type="NCBI Taxonomy" id="2480626"/>
    <lineage>
        <taxon>Bacteria</taxon>
        <taxon>Bacillati</taxon>
        <taxon>Actinomycetota</taxon>
        <taxon>Actinomycetes</taxon>
        <taxon>Streptosporangiales</taxon>
        <taxon>Treboniaceae</taxon>
        <taxon>Trebonia</taxon>
    </lineage>
</organism>
<comment type="subcellular location">
    <subcellularLocation>
        <location evidence="1">Periplasm</location>
    </subcellularLocation>
</comment>
<name>A0A6P2C029_9ACTN</name>